<feature type="compositionally biased region" description="Low complexity" evidence="1">
    <location>
        <begin position="1551"/>
        <end position="1585"/>
    </location>
</feature>
<protein>
    <recommendedName>
        <fullName evidence="6">SEC7 domain-containing protein</fullName>
    </recommendedName>
</protein>
<feature type="compositionally biased region" description="Gly residues" evidence="1">
    <location>
        <begin position="770"/>
        <end position="783"/>
    </location>
</feature>
<feature type="compositionally biased region" description="Polar residues" evidence="1">
    <location>
        <begin position="1523"/>
        <end position="1534"/>
    </location>
</feature>
<feature type="region of interest" description="Disordered" evidence="1">
    <location>
        <begin position="1"/>
        <end position="135"/>
    </location>
</feature>
<evidence type="ECO:0000313" key="4">
    <source>
        <dbReference type="EMBL" id="PWN89116.1"/>
    </source>
</evidence>
<feature type="compositionally biased region" description="Basic residues" evidence="1">
    <location>
        <begin position="573"/>
        <end position="583"/>
    </location>
</feature>
<feature type="compositionally biased region" description="Basic and acidic residues" evidence="1">
    <location>
        <begin position="85"/>
        <end position="101"/>
    </location>
</feature>
<evidence type="ECO:0000259" key="2">
    <source>
        <dbReference type="PROSITE" id="PS50003"/>
    </source>
</evidence>
<feature type="compositionally biased region" description="Low complexity" evidence="1">
    <location>
        <begin position="275"/>
        <end position="305"/>
    </location>
</feature>
<feature type="compositionally biased region" description="Polar residues" evidence="1">
    <location>
        <begin position="593"/>
        <end position="608"/>
    </location>
</feature>
<dbReference type="InParanoid" id="A0A316YJ75"/>
<feature type="region of interest" description="Disordered" evidence="1">
    <location>
        <begin position="1494"/>
        <end position="1537"/>
    </location>
</feature>
<feature type="compositionally biased region" description="Polar residues" evidence="1">
    <location>
        <begin position="517"/>
        <end position="530"/>
    </location>
</feature>
<feature type="compositionally biased region" description="Polar residues" evidence="1">
    <location>
        <begin position="1711"/>
        <end position="1721"/>
    </location>
</feature>
<feature type="compositionally biased region" description="Low complexity" evidence="1">
    <location>
        <begin position="824"/>
        <end position="853"/>
    </location>
</feature>
<dbReference type="PANTHER" id="PTHR10663">
    <property type="entry name" value="GUANYL-NUCLEOTIDE EXCHANGE FACTOR"/>
    <property type="match status" value="1"/>
</dbReference>
<dbReference type="InterPro" id="IPR023394">
    <property type="entry name" value="Sec7_C_sf"/>
</dbReference>
<dbReference type="STRING" id="215250.A0A316YJ75"/>
<feature type="compositionally biased region" description="Low complexity" evidence="1">
    <location>
        <begin position="418"/>
        <end position="432"/>
    </location>
</feature>
<feature type="compositionally biased region" description="Polar residues" evidence="1">
    <location>
        <begin position="548"/>
        <end position="568"/>
    </location>
</feature>
<feature type="region of interest" description="Disordered" evidence="1">
    <location>
        <begin position="482"/>
        <end position="859"/>
    </location>
</feature>
<dbReference type="SMART" id="SM00233">
    <property type="entry name" value="PH"/>
    <property type="match status" value="1"/>
</dbReference>
<feature type="region of interest" description="Disordered" evidence="1">
    <location>
        <begin position="1551"/>
        <end position="1595"/>
    </location>
</feature>
<feature type="compositionally biased region" description="Polar residues" evidence="1">
    <location>
        <begin position="1656"/>
        <end position="1669"/>
    </location>
</feature>
<dbReference type="Pfam" id="PF15410">
    <property type="entry name" value="PH_9"/>
    <property type="match status" value="1"/>
</dbReference>
<feature type="region of interest" description="Disordered" evidence="1">
    <location>
        <begin position="1711"/>
        <end position="1740"/>
    </location>
</feature>
<keyword evidence="5" id="KW-1185">Reference proteome</keyword>
<reference evidence="4 5" key="1">
    <citation type="journal article" date="2018" name="Mol. Biol. Evol.">
        <title>Broad Genomic Sampling Reveals a Smut Pathogenic Ancestry of the Fungal Clade Ustilaginomycotina.</title>
        <authorList>
            <person name="Kijpornyongpan T."/>
            <person name="Mondo S.J."/>
            <person name="Barry K."/>
            <person name="Sandor L."/>
            <person name="Lee J."/>
            <person name="Lipzen A."/>
            <person name="Pangilinan J."/>
            <person name="LaButti K."/>
            <person name="Hainaut M."/>
            <person name="Henrissat B."/>
            <person name="Grigoriev I.V."/>
            <person name="Spatafora J.W."/>
            <person name="Aime M.C."/>
        </authorList>
    </citation>
    <scope>NUCLEOTIDE SEQUENCE [LARGE SCALE GENOMIC DNA]</scope>
    <source>
        <strain evidence="4 5">MCA 4198</strain>
    </source>
</reference>
<dbReference type="InterPro" id="IPR041681">
    <property type="entry name" value="PH_9"/>
</dbReference>
<dbReference type="SUPFAM" id="SSF48425">
    <property type="entry name" value="Sec7 domain"/>
    <property type="match status" value="1"/>
</dbReference>
<feature type="compositionally biased region" description="Low complexity" evidence="1">
    <location>
        <begin position="1613"/>
        <end position="1644"/>
    </location>
</feature>
<dbReference type="EMBL" id="KZ819637">
    <property type="protein sequence ID" value="PWN89116.1"/>
    <property type="molecule type" value="Genomic_DNA"/>
</dbReference>
<gene>
    <name evidence="4" type="ORF">FA10DRAFT_294947</name>
</gene>
<feature type="compositionally biased region" description="Low complexity" evidence="1">
    <location>
        <begin position="8"/>
        <end position="19"/>
    </location>
</feature>
<proteinExistence type="predicted"/>
<dbReference type="Proteomes" id="UP000245768">
    <property type="component" value="Unassembled WGS sequence"/>
</dbReference>
<dbReference type="InterPro" id="IPR000904">
    <property type="entry name" value="Sec7_dom"/>
</dbReference>
<feature type="compositionally biased region" description="Polar residues" evidence="1">
    <location>
        <begin position="741"/>
        <end position="751"/>
    </location>
</feature>
<name>A0A316YJ75_9BASI</name>
<feature type="region of interest" description="Disordered" evidence="1">
    <location>
        <begin position="1608"/>
        <end position="1687"/>
    </location>
</feature>
<dbReference type="GeneID" id="37046371"/>
<feature type="compositionally biased region" description="Low complexity" evidence="1">
    <location>
        <begin position="1313"/>
        <end position="1324"/>
    </location>
</feature>
<dbReference type="InterPro" id="IPR001849">
    <property type="entry name" value="PH_domain"/>
</dbReference>
<accession>A0A316YJ75</accession>
<feature type="compositionally biased region" description="Polar residues" evidence="1">
    <location>
        <begin position="51"/>
        <end position="60"/>
    </location>
</feature>
<feature type="compositionally biased region" description="Polar residues" evidence="1">
    <location>
        <begin position="803"/>
        <end position="812"/>
    </location>
</feature>
<dbReference type="RefSeq" id="XP_025376314.1">
    <property type="nucleotide sequence ID" value="XM_025524455.1"/>
</dbReference>
<feature type="compositionally biased region" description="Basic and acidic residues" evidence="1">
    <location>
        <begin position="639"/>
        <end position="654"/>
    </location>
</feature>
<dbReference type="SMART" id="SM00222">
    <property type="entry name" value="Sec7"/>
    <property type="match status" value="1"/>
</dbReference>
<dbReference type="PROSITE" id="PS50003">
    <property type="entry name" value="PH_DOMAIN"/>
    <property type="match status" value="1"/>
</dbReference>
<feature type="region of interest" description="Disordered" evidence="1">
    <location>
        <begin position="149"/>
        <end position="466"/>
    </location>
</feature>
<feature type="compositionally biased region" description="Polar residues" evidence="1">
    <location>
        <begin position="1502"/>
        <end position="1511"/>
    </location>
</feature>
<feature type="region of interest" description="Disordered" evidence="1">
    <location>
        <begin position="1297"/>
        <end position="1375"/>
    </location>
</feature>
<dbReference type="PROSITE" id="PS50190">
    <property type="entry name" value="SEC7"/>
    <property type="match status" value="1"/>
</dbReference>
<dbReference type="Pfam" id="PF01369">
    <property type="entry name" value="Sec7"/>
    <property type="match status" value="1"/>
</dbReference>
<feature type="compositionally biased region" description="Basic and acidic residues" evidence="1">
    <location>
        <begin position="1671"/>
        <end position="1687"/>
    </location>
</feature>
<feature type="compositionally biased region" description="Low complexity" evidence="1">
    <location>
        <begin position="621"/>
        <end position="631"/>
    </location>
</feature>
<evidence type="ECO:0008006" key="6">
    <source>
        <dbReference type="Google" id="ProtNLM"/>
    </source>
</evidence>
<dbReference type="Gene3D" id="1.10.1000.11">
    <property type="entry name" value="Arf Nucleotide-binding Site Opener,domain 2"/>
    <property type="match status" value="1"/>
</dbReference>
<dbReference type="PANTHER" id="PTHR10663:SF405">
    <property type="entry name" value="ARF GUANINE NUCLEOTIDE EXCHANGE FACTOR SYT1"/>
    <property type="match status" value="1"/>
</dbReference>
<feature type="compositionally biased region" description="Basic and acidic residues" evidence="1">
    <location>
        <begin position="1730"/>
        <end position="1740"/>
    </location>
</feature>
<evidence type="ECO:0000256" key="1">
    <source>
        <dbReference type="SAM" id="MobiDB-lite"/>
    </source>
</evidence>
<evidence type="ECO:0000313" key="5">
    <source>
        <dbReference type="Proteomes" id="UP000245768"/>
    </source>
</evidence>
<dbReference type="GO" id="GO:0032012">
    <property type="term" value="P:regulation of ARF protein signal transduction"/>
    <property type="evidence" value="ECO:0007669"/>
    <property type="project" value="InterPro"/>
</dbReference>
<dbReference type="Gene3D" id="2.30.29.30">
    <property type="entry name" value="Pleckstrin-homology domain (PH domain)/Phosphotyrosine-binding domain (PTB)"/>
    <property type="match status" value="1"/>
</dbReference>
<feature type="compositionally biased region" description="Basic and acidic residues" evidence="1">
    <location>
        <begin position="406"/>
        <end position="415"/>
    </location>
</feature>
<organism evidence="4 5">
    <name type="scientific">Acaromyces ingoldii</name>
    <dbReference type="NCBI Taxonomy" id="215250"/>
    <lineage>
        <taxon>Eukaryota</taxon>
        <taxon>Fungi</taxon>
        <taxon>Dikarya</taxon>
        <taxon>Basidiomycota</taxon>
        <taxon>Ustilaginomycotina</taxon>
        <taxon>Exobasidiomycetes</taxon>
        <taxon>Exobasidiales</taxon>
        <taxon>Cryptobasidiaceae</taxon>
        <taxon>Acaromyces</taxon>
    </lineage>
</organism>
<dbReference type="SUPFAM" id="SSF50729">
    <property type="entry name" value="PH domain-like"/>
    <property type="match status" value="1"/>
</dbReference>
<dbReference type="OrthoDB" id="430364at2759"/>
<dbReference type="InterPro" id="IPR035999">
    <property type="entry name" value="Sec7_dom_sf"/>
</dbReference>
<feature type="compositionally biased region" description="Low complexity" evidence="1">
    <location>
        <begin position="327"/>
        <end position="347"/>
    </location>
</feature>
<dbReference type="InterPro" id="IPR011993">
    <property type="entry name" value="PH-like_dom_sf"/>
</dbReference>
<feature type="domain" description="SEC7" evidence="3">
    <location>
        <begin position="838"/>
        <end position="1008"/>
    </location>
</feature>
<evidence type="ECO:0000259" key="3">
    <source>
        <dbReference type="PROSITE" id="PS50190"/>
    </source>
</evidence>
<feature type="compositionally biased region" description="Low complexity" evidence="1">
    <location>
        <begin position="153"/>
        <end position="166"/>
    </location>
</feature>
<feature type="compositionally biased region" description="Basic and acidic residues" evidence="1">
    <location>
        <begin position="120"/>
        <end position="132"/>
    </location>
</feature>
<feature type="compositionally biased region" description="Basic and acidic residues" evidence="1">
    <location>
        <begin position="239"/>
        <end position="250"/>
    </location>
</feature>
<dbReference type="GO" id="GO:0005085">
    <property type="term" value="F:guanyl-nucleotide exchange factor activity"/>
    <property type="evidence" value="ECO:0007669"/>
    <property type="project" value="InterPro"/>
</dbReference>
<feature type="domain" description="PH" evidence="2">
    <location>
        <begin position="1147"/>
        <end position="1285"/>
    </location>
</feature>
<sequence length="1740" mass="186675">MSSGLLQSSADAEGSSSPSLGQPEYKGEELSPVPSSGTPQPGDKGGVDATTPRSSSSLSQRGEAPSRTKSILRFGRNLRTTKKKQGQEQEQKQVAEAERSRGQGLEPTRARSRSTQRSIDSQRSKSSAEHARSTAGAAFYRDSLLAAPYPRASTSSSKGDSSSDPDGGTGVGAISGERASSELDSVAWRSSQSLPRESSIEEEEWEPSETLGPAKAPRRLMGSLGRRQQAKQAMAAYHAPDEKPDTDTLRTPRSAASAAQRRADVPVSAPTCNGATPVASRPTSSSTPSLSASTETAAASTLSSRRTPKARAGLGILVASPDDDSILPGPLTTSTLASSTPASPLSESSRHFASRTSRLHKGSSPQRPQVQPPAAPLPPLPPTVAPSGSGRKSLPSFKASEQQKTSLERPEELQDLRTTTNGSSTTSASSSSGGPGSRIASRFMSKLKGTHLDDEIVPVPKETLPPTRNVVGVGSFVNPFIPPLPSTASPQPFGDMRPRVPPLPGDPVLKVARKTRSQSNLKVSRSNSIAQPIESGPLSASSSASRSQTDPPTSAPLTSPMQVSSEDSSLQKKQPRRSTRRPRTSGGDIGQSPGPSLPSTSAFGSASWFQRKISGPSAKEPTSSPPNTSSSAWANTMKSRLEMFDSSPEDEKKGPSFPLPPTSFPVGSQRDVPAPLSQHIGQIERTNGDGAGDDTGVPRRMKLADRGRSSSVNSLDDFGQAFKSKRGPAAGSHLGNRKKGSTPSRPSSSQGIEAGQGSKLDSQGGAASLFGGGSGGGGGGTSSAGGTPRQRASSLLPSMPWRSRTNSNAGTDQESDRRVSTSSQQQQQQQQQQQPQPVTKRASVTTSTAPASARQSTEVEFNYDPEAFLEHVLITTPNTELASKLASSSSEMHKEALRLFMQRFYFSGYAFDIALRKLLMSLCLPKETQQIDRVMEAFARRYNECNERLFVNDDQPYILAFSLMMLHTDTFNRNAKTKMSKADYIRNTATSGVATEVLEYLYDNLTFTQFIYVEEEDEKQRRASDANDAGGSTKLFSALSSSSALTNKTRIDPYYIISNQGDLEKFRPASILQLIPEDSPFSPKGTASRFDIEALNRSFVCAPSIEIITARRAPPAGLAWGGESYAHAVMTTSLVAEEDPDSVVTLRVTKVGCISRKDDIVDNKKKSQSRKWKTWGLMLSSSQLLFFRDLVWTSALDQQIQEQTKDGKGDKEGGVLITPRITYFRPDDVLGLSDAIAVRDSSYDKYNHVFRLIAKQGNQICQYLVQTPSEKDMNDWIHKINFCATFRSLGITIRGLDPPATSTSSPDFGADPSITSSSSTSTSIDSRRVSDATMPGPGTPKVGMTNSPSHDSGLSRFLPPSPSPSSPGEGGMIPLVGIMRRRLNARRREMFPKIDTVTKSLEKHEKQLDDKLRLARHLAITTPFQKVTRERIELVAVPLADEIRALRIEVARFRSRREMLMLELEAGDKAARATAPAASFMQSGWTKAEAPMVETSLPPPMLSTQAQTPSQPLVRRDSRGRGASQTLAMRSNATRRPDMVAAAENGISTMAGSAPISRSSSSPGKSPALGGAKPSESGPPSRRSSNVNLSTDVVPRDGKYLRIDFHEEEEELSSGADGSGSNSDRKVSTSSWSSNSASISESGAGIVGGVGPFPLTPTTPSAISPSVGTSDAKRFMQRQHPEAQERDDVVDWNQTKMASTHNKRISLAMLPSSNELHQQLQERIGQHQHQHQERSAGEAK</sequence>
<feature type="compositionally biased region" description="Pro residues" evidence="1">
    <location>
        <begin position="370"/>
        <end position="384"/>
    </location>
</feature>